<accession>A0A835RAQ3</accession>
<dbReference type="Proteomes" id="UP000636800">
    <property type="component" value="Chromosome 3"/>
</dbReference>
<dbReference type="EMBL" id="JADCNL010000003">
    <property type="protein sequence ID" value="KAG0488901.1"/>
    <property type="molecule type" value="Genomic_DNA"/>
</dbReference>
<evidence type="ECO:0000313" key="3">
    <source>
        <dbReference type="EMBL" id="KAG0488901.1"/>
    </source>
</evidence>
<comment type="caution">
    <text evidence="3">The sequence shown here is derived from an EMBL/GenBank/DDBJ whole genome shotgun (WGS) entry which is preliminary data.</text>
</comment>
<dbReference type="Pfam" id="PF11255">
    <property type="entry name" value="DUF3054"/>
    <property type="match status" value="1"/>
</dbReference>
<keyword evidence="4" id="KW-1185">Reference proteome</keyword>
<proteinExistence type="predicted"/>
<keyword evidence="2" id="KW-1133">Transmembrane helix</keyword>
<evidence type="ECO:0000313" key="4">
    <source>
        <dbReference type="Proteomes" id="UP000636800"/>
    </source>
</evidence>
<feature type="region of interest" description="Disordered" evidence="1">
    <location>
        <begin position="55"/>
        <end position="75"/>
    </location>
</feature>
<dbReference type="PANTHER" id="PTHR35283:SF3">
    <property type="entry name" value="T12C22.21 PROTEIN"/>
    <property type="match status" value="1"/>
</dbReference>
<keyword evidence="2" id="KW-0812">Transmembrane</keyword>
<dbReference type="PANTHER" id="PTHR35283">
    <property type="entry name" value="T12C22.21 PROTEIN"/>
    <property type="match status" value="1"/>
</dbReference>
<dbReference type="OrthoDB" id="1932364at2759"/>
<feature type="transmembrane region" description="Helical" evidence="2">
    <location>
        <begin position="206"/>
        <end position="228"/>
    </location>
</feature>
<feature type="transmembrane region" description="Helical" evidence="2">
    <location>
        <begin position="150"/>
        <end position="167"/>
    </location>
</feature>
<sequence>MDAVLLVSQGPNGALSARRFPAGRSCFNSSAKLRRPFIYETRLMSTAPNFGKSLHLTHATGGQRGSSGQMPAPQFPTQEDKIVSVEEGGVPLEGVIQLDKPYLTPSLISWAMVALLAGGDMLCLLVFAAVGRFSHGLPVADFETFKTADPFIAGWVLSAYFLGGYGDDGKGLNGYGESLAASARSWLVGIPLGIIIRAVLSGHIPQITFVLVTMGSTGILLVGWRALASKFLISKSSKNDVYKHGTPFELFELLTSLIRRW</sequence>
<dbReference type="InterPro" id="IPR021414">
    <property type="entry name" value="DUF3054"/>
</dbReference>
<dbReference type="AlphaFoldDB" id="A0A835RAQ3"/>
<evidence type="ECO:0008006" key="5">
    <source>
        <dbReference type="Google" id="ProtNLM"/>
    </source>
</evidence>
<gene>
    <name evidence="3" type="ORF">HPP92_007712</name>
</gene>
<reference evidence="3 4" key="1">
    <citation type="journal article" date="2020" name="Nat. Food">
        <title>A phased Vanilla planifolia genome enables genetic improvement of flavour and production.</title>
        <authorList>
            <person name="Hasing T."/>
            <person name="Tang H."/>
            <person name="Brym M."/>
            <person name="Khazi F."/>
            <person name="Huang T."/>
            <person name="Chambers A.H."/>
        </authorList>
    </citation>
    <scope>NUCLEOTIDE SEQUENCE [LARGE SCALE GENOMIC DNA]</scope>
    <source>
        <tissue evidence="3">Leaf</tissue>
    </source>
</reference>
<feature type="transmembrane region" description="Helical" evidence="2">
    <location>
        <begin position="179"/>
        <end position="200"/>
    </location>
</feature>
<feature type="transmembrane region" description="Helical" evidence="2">
    <location>
        <begin position="107"/>
        <end position="130"/>
    </location>
</feature>
<evidence type="ECO:0000256" key="2">
    <source>
        <dbReference type="SAM" id="Phobius"/>
    </source>
</evidence>
<evidence type="ECO:0000256" key="1">
    <source>
        <dbReference type="SAM" id="MobiDB-lite"/>
    </source>
</evidence>
<protein>
    <recommendedName>
        <fullName evidence="5">DUF3054 domain-containing protein</fullName>
    </recommendedName>
</protein>
<name>A0A835RAQ3_VANPL</name>
<keyword evidence="2" id="KW-0472">Membrane</keyword>
<organism evidence="3 4">
    <name type="scientific">Vanilla planifolia</name>
    <name type="common">Vanilla</name>
    <dbReference type="NCBI Taxonomy" id="51239"/>
    <lineage>
        <taxon>Eukaryota</taxon>
        <taxon>Viridiplantae</taxon>
        <taxon>Streptophyta</taxon>
        <taxon>Embryophyta</taxon>
        <taxon>Tracheophyta</taxon>
        <taxon>Spermatophyta</taxon>
        <taxon>Magnoliopsida</taxon>
        <taxon>Liliopsida</taxon>
        <taxon>Asparagales</taxon>
        <taxon>Orchidaceae</taxon>
        <taxon>Vanilloideae</taxon>
        <taxon>Vanilleae</taxon>
        <taxon>Vanilla</taxon>
    </lineage>
</organism>